<gene>
    <name evidence="2" type="ORF">ACH49Z_02990</name>
</gene>
<dbReference type="EMBL" id="JBIRYL010000001">
    <property type="protein sequence ID" value="MFI2228800.1"/>
    <property type="molecule type" value="Genomic_DNA"/>
</dbReference>
<organism evidence="2 3">
    <name type="scientific">Nocardia testacea</name>
    <dbReference type="NCBI Taxonomy" id="248551"/>
    <lineage>
        <taxon>Bacteria</taxon>
        <taxon>Bacillati</taxon>
        <taxon>Actinomycetota</taxon>
        <taxon>Actinomycetes</taxon>
        <taxon>Mycobacteriales</taxon>
        <taxon>Nocardiaceae</taxon>
        <taxon>Nocardia</taxon>
    </lineage>
</organism>
<accession>A0ABW7VS55</accession>
<keyword evidence="3" id="KW-1185">Reference proteome</keyword>
<dbReference type="InterPro" id="IPR013078">
    <property type="entry name" value="His_Pase_superF_clade-1"/>
</dbReference>
<proteinExistence type="predicted"/>
<evidence type="ECO:0000313" key="2">
    <source>
        <dbReference type="EMBL" id="MFI2228800.1"/>
    </source>
</evidence>
<comment type="caution">
    <text evidence="2">The sequence shown here is derived from an EMBL/GenBank/DDBJ whole genome shotgun (WGS) entry which is preliminary data.</text>
</comment>
<dbReference type="Pfam" id="PF00300">
    <property type="entry name" value="His_Phos_1"/>
    <property type="match status" value="1"/>
</dbReference>
<evidence type="ECO:0000313" key="3">
    <source>
        <dbReference type="Proteomes" id="UP001611494"/>
    </source>
</evidence>
<protein>
    <submittedName>
        <fullName evidence="2">Histidine phosphatase family protein</fullName>
    </submittedName>
</protein>
<name>A0ABW7VS55_9NOCA</name>
<dbReference type="PANTHER" id="PTHR48100:SF1">
    <property type="entry name" value="HISTIDINE PHOSPHATASE FAMILY PROTEIN-RELATED"/>
    <property type="match status" value="1"/>
</dbReference>
<reference evidence="2 3" key="1">
    <citation type="submission" date="2024-10" db="EMBL/GenBank/DDBJ databases">
        <title>The Natural Products Discovery Center: Release of the First 8490 Sequenced Strains for Exploring Actinobacteria Biosynthetic Diversity.</title>
        <authorList>
            <person name="Kalkreuter E."/>
            <person name="Kautsar S.A."/>
            <person name="Yang D."/>
            <person name="Bader C.D."/>
            <person name="Teijaro C.N."/>
            <person name="Fluegel L."/>
            <person name="Davis C.M."/>
            <person name="Simpson J.R."/>
            <person name="Lauterbach L."/>
            <person name="Steele A.D."/>
            <person name="Gui C."/>
            <person name="Meng S."/>
            <person name="Li G."/>
            <person name="Viehrig K."/>
            <person name="Ye F."/>
            <person name="Su P."/>
            <person name="Kiefer A.F."/>
            <person name="Nichols A."/>
            <person name="Cepeda A.J."/>
            <person name="Yan W."/>
            <person name="Fan B."/>
            <person name="Jiang Y."/>
            <person name="Adhikari A."/>
            <person name="Zheng C.-J."/>
            <person name="Schuster L."/>
            <person name="Cowan T.M."/>
            <person name="Smanski M.J."/>
            <person name="Chevrette M.G."/>
            <person name="De Carvalho L.P.S."/>
            <person name="Shen B."/>
        </authorList>
    </citation>
    <scope>NUCLEOTIDE SEQUENCE [LARGE SCALE GENOMIC DNA]</scope>
    <source>
        <strain evidence="2 3">NPDC019377</strain>
    </source>
</reference>
<dbReference type="Gene3D" id="3.40.50.1240">
    <property type="entry name" value="Phosphoglycerate mutase-like"/>
    <property type="match status" value="2"/>
</dbReference>
<dbReference type="CDD" id="cd07067">
    <property type="entry name" value="HP_PGM_like"/>
    <property type="match status" value="1"/>
</dbReference>
<dbReference type="PANTHER" id="PTHR48100">
    <property type="entry name" value="BROAD-SPECIFICITY PHOSPHATASE YOR283W-RELATED"/>
    <property type="match status" value="1"/>
</dbReference>
<sequence length="253" mass="27628">MMEVLPPTVSTAQIDVVHSTCARHRLGNDLPAVEAGPRGHNTPPADRIPVEAVPRRDVAGRVRGQGVRMIMIRHGATGDHARDDIQGPGGGPGLSPRGYRQALGVANRLVIGQEAISAVYSTPLTSTVQTARLIATALHLPLSYDLPAPDRTSHPDSVEPRSAEVRQMGECLERIIERHPGETVILVCHRASIIAAELYFRPAPLESAIGAVDHAGITEWECVPVENPESRLRRWQRLRHNDIAHRMFDARGE</sequence>
<evidence type="ECO:0000256" key="1">
    <source>
        <dbReference type="SAM" id="MobiDB-lite"/>
    </source>
</evidence>
<dbReference type="SMART" id="SM00855">
    <property type="entry name" value="PGAM"/>
    <property type="match status" value="1"/>
</dbReference>
<dbReference type="Proteomes" id="UP001611494">
    <property type="component" value="Unassembled WGS sequence"/>
</dbReference>
<dbReference type="InterPro" id="IPR050275">
    <property type="entry name" value="PGM_Phosphatase"/>
</dbReference>
<dbReference type="InterPro" id="IPR029033">
    <property type="entry name" value="His_PPase_superfam"/>
</dbReference>
<dbReference type="SUPFAM" id="SSF53254">
    <property type="entry name" value="Phosphoglycerate mutase-like"/>
    <property type="match status" value="1"/>
</dbReference>
<feature type="region of interest" description="Disordered" evidence="1">
    <location>
        <begin position="78"/>
        <end position="97"/>
    </location>
</feature>
<dbReference type="RefSeq" id="WP_397059228.1">
    <property type="nucleotide sequence ID" value="NZ_JBIRYL010000001.1"/>
</dbReference>